<evidence type="ECO:0000313" key="6">
    <source>
        <dbReference type="Proteomes" id="UP000076512"/>
    </source>
</evidence>
<evidence type="ECO:0000256" key="1">
    <source>
        <dbReference type="ARBA" id="ARBA00023015"/>
    </source>
</evidence>
<dbReference type="Proteomes" id="UP000076512">
    <property type="component" value="Unassembled WGS sequence"/>
</dbReference>
<dbReference type="GO" id="GO:0003700">
    <property type="term" value="F:DNA-binding transcription factor activity"/>
    <property type="evidence" value="ECO:0007669"/>
    <property type="project" value="InterPro"/>
</dbReference>
<accession>A0A164P1F7</accession>
<dbReference type="PRINTS" id="PR00778">
    <property type="entry name" value="HTHARSR"/>
</dbReference>
<dbReference type="SUPFAM" id="SSF46785">
    <property type="entry name" value="Winged helix' DNA-binding domain"/>
    <property type="match status" value="1"/>
</dbReference>
<keyword evidence="2" id="KW-0238">DNA-binding</keyword>
<dbReference type="AlphaFoldDB" id="A0A164P1F7"/>
<feature type="domain" description="HTH arsR-type" evidence="4">
    <location>
        <begin position="6"/>
        <end position="100"/>
    </location>
</feature>
<keyword evidence="1" id="KW-0805">Transcription regulation</keyword>
<dbReference type="RefSeq" id="WP_067587032.1">
    <property type="nucleotide sequence ID" value="NZ_JABMCZ010000005.1"/>
</dbReference>
<evidence type="ECO:0000256" key="3">
    <source>
        <dbReference type="ARBA" id="ARBA00023163"/>
    </source>
</evidence>
<name>A0A164P1F7_9NOCA</name>
<dbReference type="InterPro" id="IPR001845">
    <property type="entry name" value="HTH_ArsR_DNA-bd_dom"/>
</dbReference>
<dbReference type="Gene3D" id="1.10.10.10">
    <property type="entry name" value="Winged helix-like DNA-binding domain superfamily/Winged helix DNA-binding domain"/>
    <property type="match status" value="1"/>
</dbReference>
<dbReference type="PROSITE" id="PS50987">
    <property type="entry name" value="HTH_ARSR_2"/>
    <property type="match status" value="1"/>
</dbReference>
<evidence type="ECO:0000259" key="4">
    <source>
        <dbReference type="PROSITE" id="PS50987"/>
    </source>
</evidence>
<gene>
    <name evidence="5" type="ORF">AWN90_23620</name>
</gene>
<dbReference type="PANTHER" id="PTHR33154:SF12">
    <property type="entry name" value="TRANSCRIPTIONAL REGULATORY PROTEIN"/>
    <property type="match status" value="1"/>
</dbReference>
<keyword evidence="3" id="KW-0804">Transcription</keyword>
<sequence length="106" mass="11966">MRELPHPATEDIRLTQLMHALSDPARLEIVARLAEGDENCTVIGNGIELHKSTLSHHYRVLREAGLTRTTADGRSRLVRLRRDDLNDRFPGLLDSVLTALRTTTRT</sequence>
<dbReference type="CDD" id="cd00090">
    <property type="entry name" value="HTH_ARSR"/>
    <property type="match status" value="1"/>
</dbReference>
<comment type="caution">
    <text evidence="5">The sequence shown here is derived from an EMBL/GenBank/DDBJ whole genome shotgun (WGS) entry which is preliminary data.</text>
</comment>
<dbReference type="InterPro" id="IPR036388">
    <property type="entry name" value="WH-like_DNA-bd_sf"/>
</dbReference>
<dbReference type="GO" id="GO:0003677">
    <property type="term" value="F:DNA binding"/>
    <property type="evidence" value="ECO:0007669"/>
    <property type="project" value="UniProtKB-KW"/>
</dbReference>
<dbReference type="InterPro" id="IPR051081">
    <property type="entry name" value="HTH_MetalResp_TranReg"/>
</dbReference>
<evidence type="ECO:0000313" key="5">
    <source>
        <dbReference type="EMBL" id="KZM74993.1"/>
    </source>
</evidence>
<dbReference type="SMART" id="SM00418">
    <property type="entry name" value="HTH_ARSR"/>
    <property type="match status" value="1"/>
</dbReference>
<proteinExistence type="predicted"/>
<dbReference type="EMBL" id="LWGR01000004">
    <property type="protein sequence ID" value="KZM74993.1"/>
    <property type="molecule type" value="Genomic_DNA"/>
</dbReference>
<keyword evidence="6" id="KW-1185">Reference proteome</keyword>
<protein>
    <submittedName>
        <fullName evidence="5">Transcriptional regulator</fullName>
    </submittedName>
</protein>
<organism evidence="5 6">
    <name type="scientific">Nocardia terpenica</name>
    <dbReference type="NCBI Taxonomy" id="455432"/>
    <lineage>
        <taxon>Bacteria</taxon>
        <taxon>Bacillati</taxon>
        <taxon>Actinomycetota</taxon>
        <taxon>Actinomycetes</taxon>
        <taxon>Mycobacteriales</taxon>
        <taxon>Nocardiaceae</taxon>
        <taxon>Nocardia</taxon>
    </lineage>
</organism>
<dbReference type="InterPro" id="IPR036390">
    <property type="entry name" value="WH_DNA-bd_sf"/>
</dbReference>
<dbReference type="InterPro" id="IPR011991">
    <property type="entry name" value="ArsR-like_HTH"/>
</dbReference>
<dbReference type="Pfam" id="PF12840">
    <property type="entry name" value="HTH_20"/>
    <property type="match status" value="1"/>
</dbReference>
<dbReference type="PANTHER" id="PTHR33154">
    <property type="entry name" value="TRANSCRIPTIONAL REGULATOR, ARSR FAMILY"/>
    <property type="match status" value="1"/>
</dbReference>
<dbReference type="OrthoDB" id="4471357at2"/>
<reference evidence="5 6" key="1">
    <citation type="submission" date="2016-04" db="EMBL/GenBank/DDBJ databases">
        <authorList>
            <person name="Evans L.H."/>
            <person name="Alamgir A."/>
            <person name="Owens N."/>
            <person name="Weber N.D."/>
            <person name="Virtaneva K."/>
            <person name="Barbian K."/>
            <person name="Babar A."/>
            <person name="Rosenke K."/>
        </authorList>
    </citation>
    <scope>NUCLEOTIDE SEQUENCE [LARGE SCALE GENOMIC DNA]</scope>
    <source>
        <strain evidence="5 6">IFM 0406</strain>
    </source>
</reference>
<evidence type="ECO:0000256" key="2">
    <source>
        <dbReference type="ARBA" id="ARBA00023125"/>
    </source>
</evidence>
<dbReference type="NCBIfam" id="NF033788">
    <property type="entry name" value="HTH_metalloreg"/>
    <property type="match status" value="1"/>
</dbReference>